<reference evidence="3 4" key="2">
    <citation type="submission" date="2019-01" db="EMBL/GenBank/DDBJ databases">
        <title>The decoding of complex shrimp genome reveals the adaptation for benthos swimmer, frequently molting mechanism and breeding impact on genome.</title>
        <authorList>
            <person name="Sun Y."/>
            <person name="Gao Y."/>
            <person name="Yu Y."/>
        </authorList>
    </citation>
    <scope>NUCLEOTIDE SEQUENCE [LARGE SCALE GENOMIC DNA]</scope>
    <source>
        <tissue evidence="3">Muscle</tissue>
    </source>
</reference>
<feature type="transmembrane region" description="Helical" evidence="2">
    <location>
        <begin position="6"/>
        <end position="33"/>
    </location>
</feature>
<feature type="compositionally biased region" description="Polar residues" evidence="1">
    <location>
        <begin position="348"/>
        <end position="366"/>
    </location>
</feature>
<feature type="region of interest" description="Disordered" evidence="1">
    <location>
        <begin position="182"/>
        <end position="224"/>
    </location>
</feature>
<accession>A0A423TVQ6</accession>
<evidence type="ECO:0000256" key="1">
    <source>
        <dbReference type="SAM" id="MobiDB-lite"/>
    </source>
</evidence>
<dbReference type="EMBL" id="QCYY01001111">
    <property type="protein sequence ID" value="ROT80541.1"/>
    <property type="molecule type" value="Genomic_DNA"/>
</dbReference>
<feature type="region of interest" description="Disordered" evidence="1">
    <location>
        <begin position="110"/>
        <end position="132"/>
    </location>
</feature>
<keyword evidence="2" id="KW-0812">Transmembrane</keyword>
<dbReference type="Proteomes" id="UP000283509">
    <property type="component" value="Unassembled WGS sequence"/>
</dbReference>
<organism evidence="3 4">
    <name type="scientific">Penaeus vannamei</name>
    <name type="common">Whiteleg shrimp</name>
    <name type="synonym">Litopenaeus vannamei</name>
    <dbReference type="NCBI Taxonomy" id="6689"/>
    <lineage>
        <taxon>Eukaryota</taxon>
        <taxon>Metazoa</taxon>
        <taxon>Ecdysozoa</taxon>
        <taxon>Arthropoda</taxon>
        <taxon>Crustacea</taxon>
        <taxon>Multicrustacea</taxon>
        <taxon>Malacostraca</taxon>
        <taxon>Eumalacostraca</taxon>
        <taxon>Eucarida</taxon>
        <taxon>Decapoda</taxon>
        <taxon>Dendrobranchiata</taxon>
        <taxon>Penaeoidea</taxon>
        <taxon>Penaeidae</taxon>
        <taxon>Penaeus</taxon>
    </lineage>
</organism>
<feature type="region of interest" description="Disordered" evidence="1">
    <location>
        <begin position="265"/>
        <end position="432"/>
    </location>
</feature>
<feature type="compositionally biased region" description="Acidic residues" evidence="1">
    <location>
        <begin position="420"/>
        <end position="432"/>
    </location>
</feature>
<feature type="compositionally biased region" description="Basic and acidic residues" evidence="1">
    <location>
        <begin position="395"/>
        <end position="407"/>
    </location>
</feature>
<dbReference type="AlphaFoldDB" id="A0A423TVQ6"/>
<feature type="region of interest" description="Disordered" evidence="1">
    <location>
        <begin position="71"/>
        <end position="95"/>
    </location>
</feature>
<comment type="caution">
    <text evidence="3">The sequence shown here is derived from an EMBL/GenBank/DDBJ whole genome shotgun (WGS) entry which is preliminary data.</text>
</comment>
<feature type="compositionally biased region" description="Low complexity" evidence="1">
    <location>
        <begin position="82"/>
        <end position="94"/>
    </location>
</feature>
<proteinExistence type="predicted"/>
<keyword evidence="4" id="KW-1185">Reference proteome</keyword>
<feature type="compositionally biased region" description="Polar residues" evidence="1">
    <location>
        <begin position="323"/>
        <end position="340"/>
    </location>
</feature>
<gene>
    <name evidence="3" type="ORF">C7M84_000722</name>
</gene>
<evidence type="ECO:0000313" key="4">
    <source>
        <dbReference type="Proteomes" id="UP000283509"/>
    </source>
</evidence>
<evidence type="ECO:0000256" key="2">
    <source>
        <dbReference type="SAM" id="Phobius"/>
    </source>
</evidence>
<keyword evidence="2" id="KW-1133">Transmembrane helix</keyword>
<reference evidence="3 4" key="1">
    <citation type="submission" date="2018-04" db="EMBL/GenBank/DDBJ databases">
        <authorList>
            <person name="Zhang X."/>
            <person name="Yuan J."/>
            <person name="Li F."/>
            <person name="Xiang J."/>
        </authorList>
    </citation>
    <scope>NUCLEOTIDE SEQUENCE [LARGE SCALE GENOMIC DNA]</scope>
    <source>
        <tissue evidence="3">Muscle</tissue>
    </source>
</reference>
<keyword evidence="2" id="KW-0472">Membrane</keyword>
<feature type="compositionally biased region" description="Low complexity" evidence="1">
    <location>
        <begin position="381"/>
        <end position="390"/>
    </location>
</feature>
<evidence type="ECO:0000313" key="3">
    <source>
        <dbReference type="EMBL" id="ROT80541.1"/>
    </source>
</evidence>
<protein>
    <submittedName>
        <fullName evidence="3">Uncharacterized protein</fullName>
    </submittedName>
</protein>
<sequence>MNRPEGSIASIVGSVLLSAFFGIALWIAFTAYLKEIQSLRRNDFIQEDSVFSNLANTVRRGIQKHVDKFNLLPKRKHRHPQRPQQHQSQESQQQLHTVFHQPQYLQIPQDNEEHDAGPSYAQSPQNPGRVRDATAIRIPVSVLSTRFTDLWNEAENDDGTGDRIWGPRPVPVPVSYYQPKEPVTEFQPPYTEPPQDPEDQDAISRPFAQPGRFVNPNRQGPPTDGITYYFELPPTKRVPSIISRKPSKPQRPQPQIVHEEDTYYFENPFDSSPGAPRRPVIPVNKPSSFSRRTGSLQRQPTPRPKNDITYYYEQPPHDPKPNNWKSNANQLVFGTSTSSWNRRKETQRATTSLPSVDPSSRFSSNHKFFPATITPRPQLPTSTSTSTSTSNANETTEHDVAGNKVDLEIDGGVPVRWIPEESEEAEGDGSAT</sequence>
<feature type="compositionally biased region" description="Polar residues" evidence="1">
    <location>
        <begin position="285"/>
        <end position="300"/>
    </location>
</feature>
<name>A0A423TVQ6_PENVA</name>